<dbReference type="EMBL" id="MT141485">
    <property type="protein sequence ID" value="QJA62901.1"/>
    <property type="molecule type" value="Genomic_DNA"/>
</dbReference>
<evidence type="ECO:0000313" key="2">
    <source>
        <dbReference type="EMBL" id="QJA62901.1"/>
    </source>
</evidence>
<gene>
    <name evidence="3" type="ORF">MM415A02237_0010</name>
    <name evidence="2" type="ORF">MM415B00684_0010</name>
    <name evidence="1" type="ORF">TM448A00447_0027</name>
</gene>
<dbReference type="EMBL" id="MT142052">
    <property type="protein sequence ID" value="QJA73782.1"/>
    <property type="molecule type" value="Genomic_DNA"/>
</dbReference>
<sequence>MNPRVEAKGYGLDVVYGKHEGDTVVILGNSSSLNAMDLTPLRDYVTIGVNRILRIFDPTYLFIVDESVMRDEFKRIPPYLEAGGLLMLYPGLMNSKVRAKYYNGPWISTGPMSSQCDPCAKDGYIHICRGGNSAYEAAQVAYRMGASHIILAGVDMFWPCSEQSHFFGNGSALGCKLPRPDWKVEDFRHLKELYHSLGTGITSCSPWDTPFRRAMGYTPLS</sequence>
<reference evidence="1" key="1">
    <citation type="submission" date="2020-03" db="EMBL/GenBank/DDBJ databases">
        <title>The deep terrestrial virosphere.</title>
        <authorList>
            <person name="Holmfeldt K."/>
            <person name="Nilsson E."/>
            <person name="Simone D."/>
            <person name="Lopez-Fernandez M."/>
            <person name="Wu X."/>
            <person name="de Brujin I."/>
            <person name="Lundin D."/>
            <person name="Andersson A."/>
            <person name="Bertilsson S."/>
            <person name="Dopson M."/>
        </authorList>
    </citation>
    <scope>NUCLEOTIDE SEQUENCE</scope>
    <source>
        <strain evidence="3">MM415A02237</strain>
        <strain evidence="2">MM415B00684</strain>
        <strain evidence="1">TM448A00447</strain>
    </source>
</reference>
<name>A0A6H1ZH76_9ZZZZ</name>
<evidence type="ECO:0000313" key="1">
    <source>
        <dbReference type="EMBL" id="QJA46550.1"/>
    </source>
</evidence>
<protein>
    <submittedName>
        <fullName evidence="1">Uncharacterized protein</fullName>
    </submittedName>
</protein>
<organism evidence="1">
    <name type="scientific">viral metagenome</name>
    <dbReference type="NCBI Taxonomy" id="1070528"/>
    <lineage>
        <taxon>unclassified sequences</taxon>
        <taxon>metagenomes</taxon>
        <taxon>organismal metagenomes</taxon>
    </lineage>
</organism>
<evidence type="ECO:0000313" key="3">
    <source>
        <dbReference type="EMBL" id="QJA73782.1"/>
    </source>
</evidence>
<dbReference type="AlphaFoldDB" id="A0A6H1ZH76"/>
<proteinExistence type="predicted"/>
<accession>A0A6H1ZH76</accession>
<dbReference type="EMBL" id="MT144014">
    <property type="protein sequence ID" value="QJA46550.1"/>
    <property type="molecule type" value="Genomic_DNA"/>
</dbReference>